<dbReference type="RefSeq" id="WP_163968597.1">
    <property type="nucleotide sequence ID" value="NZ_JAAIVB010000085.1"/>
</dbReference>
<evidence type="ECO:0000313" key="5">
    <source>
        <dbReference type="Proteomes" id="UP000482155"/>
    </source>
</evidence>
<feature type="region of interest" description="Disordered" evidence="2">
    <location>
        <begin position="32"/>
        <end position="68"/>
    </location>
</feature>
<organism evidence="4 5">
    <name type="scientific">Noviherbaspirillum galbum</name>
    <dbReference type="NCBI Taxonomy" id="2709383"/>
    <lineage>
        <taxon>Bacteria</taxon>
        <taxon>Pseudomonadati</taxon>
        <taxon>Pseudomonadota</taxon>
        <taxon>Betaproteobacteria</taxon>
        <taxon>Burkholderiales</taxon>
        <taxon>Oxalobacteraceae</taxon>
        <taxon>Noviherbaspirillum</taxon>
    </lineage>
</organism>
<accession>A0A6B3SWI6</accession>
<name>A0A6B3SWI6_9BURK</name>
<feature type="chain" id="PRO_5025695393" description="Transferrin-binding protein B C-lobe/N-lobe beta barrel domain-containing protein" evidence="3">
    <location>
        <begin position="21"/>
        <end position="508"/>
    </location>
</feature>
<dbReference type="AlphaFoldDB" id="A0A6B3SWI6"/>
<gene>
    <name evidence="4" type="ORF">G3574_27685</name>
</gene>
<feature type="signal peptide" evidence="3">
    <location>
        <begin position="1"/>
        <end position="20"/>
    </location>
</feature>
<protein>
    <recommendedName>
        <fullName evidence="6">Transferrin-binding protein B C-lobe/N-lobe beta barrel domain-containing protein</fullName>
    </recommendedName>
</protein>
<comment type="subcellular location">
    <subcellularLocation>
        <location evidence="1">Cell outer membrane</location>
    </subcellularLocation>
</comment>
<dbReference type="GO" id="GO:0009279">
    <property type="term" value="C:cell outer membrane"/>
    <property type="evidence" value="ECO:0007669"/>
    <property type="project" value="UniProtKB-SubCell"/>
</dbReference>
<evidence type="ECO:0000313" key="4">
    <source>
        <dbReference type="EMBL" id="NEX64881.1"/>
    </source>
</evidence>
<dbReference type="Gene3D" id="2.40.160.90">
    <property type="match status" value="1"/>
</dbReference>
<comment type="caution">
    <text evidence="4">The sequence shown here is derived from an EMBL/GenBank/DDBJ whole genome shotgun (WGS) entry which is preliminary data.</text>
</comment>
<reference evidence="4 5" key="1">
    <citation type="submission" date="2020-02" db="EMBL/GenBank/DDBJ databases">
        <authorList>
            <person name="Kim M.K."/>
        </authorList>
    </citation>
    <scope>NUCLEOTIDE SEQUENCE [LARGE SCALE GENOMIC DNA]</scope>
    <source>
        <strain evidence="4 5">17J57-3</strain>
    </source>
</reference>
<dbReference type="PROSITE" id="PS51257">
    <property type="entry name" value="PROKAR_LIPOPROTEIN"/>
    <property type="match status" value="1"/>
</dbReference>
<dbReference type="Proteomes" id="UP000482155">
    <property type="component" value="Unassembled WGS sequence"/>
</dbReference>
<keyword evidence="5" id="KW-1185">Reference proteome</keyword>
<dbReference type="SUPFAM" id="SSF56925">
    <property type="entry name" value="OMPA-like"/>
    <property type="match status" value="1"/>
</dbReference>
<evidence type="ECO:0008006" key="6">
    <source>
        <dbReference type="Google" id="ProtNLM"/>
    </source>
</evidence>
<dbReference type="EMBL" id="JAAIVB010000085">
    <property type="protein sequence ID" value="NEX64881.1"/>
    <property type="molecule type" value="Genomic_DNA"/>
</dbReference>
<dbReference type="InterPro" id="IPR011250">
    <property type="entry name" value="OMP/PagP_B-barrel"/>
</dbReference>
<feature type="compositionally biased region" description="Gly residues" evidence="2">
    <location>
        <begin position="47"/>
        <end position="68"/>
    </location>
</feature>
<evidence type="ECO:0000256" key="1">
    <source>
        <dbReference type="ARBA" id="ARBA00004442"/>
    </source>
</evidence>
<evidence type="ECO:0000256" key="2">
    <source>
        <dbReference type="SAM" id="MobiDB-lite"/>
    </source>
</evidence>
<evidence type="ECO:0000256" key="3">
    <source>
        <dbReference type="SAM" id="SignalP"/>
    </source>
</evidence>
<proteinExistence type="predicted"/>
<sequence length="508" mass="50737">MVRHLQLTLMSIAVSFAFTACGGGGGGGGGTTIATNDPGTGTSSTGTGAGTSTGTGTGTTTGTGTGTGTGTTTPAQAALPAALPASAVVTMSCPDGGSYQCSGSAPLRTENGVTLTSSGVYAYGKSTSDLATPNPNVASATGYAPASGGIVEMRVAKDANALPSGTTLLLSNLGISWDGKTERPPIIENFLATQGRVTLGANGAVVVGALPASTDLGFYDYATKGAAATQANYANNHYFPRTAPSRCPSDVPAASCATTEASAPQIASGDWRAGGTEPDVLRADRLHEDGDIHAGNDQPAANGTPAYLTGATGPGVPFPGAKGYRSLDNFGYRYANLTRWVTQDGVNIVEWNTTNEHNQNRRGLVSYGDVTPPASVPATGTANYVGVVRGWYTPNGSADPTPFRADATVTVDFGTRQATIAVSNPVPDDSSTASLPVALTMTAGFGATASNVANYMTGTAASGQMNGGMGGRFFGPVAGAGPAEAGGTFTLNASNGQSIIAGFIALRR</sequence>
<keyword evidence="3" id="KW-0732">Signal</keyword>